<protein>
    <submittedName>
        <fullName evidence="2">Uncharacterized protein</fullName>
    </submittedName>
</protein>
<dbReference type="EMBL" id="HBGE01105119">
    <property type="protein sequence ID" value="CAD9185884.1"/>
    <property type="molecule type" value="Transcribed_RNA"/>
</dbReference>
<evidence type="ECO:0000256" key="1">
    <source>
        <dbReference type="SAM" id="MobiDB-lite"/>
    </source>
</evidence>
<organism evidence="2">
    <name type="scientific">Alexandrium catenella</name>
    <name type="common">Red tide dinoflagellate</name>
    <name type="synonym">Gonyaulax catenella</name>
    <dbReference type="NCBI Taxonomy" id="2925"/>
    <lineage>
        <taxon>Eukaryota</taxon>
        <taxon>Sar</taxon>
        <taxon>Alveolata</taxon>
        <taxon>Dinophyceae</taxon>
        <taxon>Gonyaulacales</taxon>
        <taxon>Pyrocystaceae</taxon>
        <taxon>Alexandrium</taxon>
    </lineage>
</organism>
<proteinExistence type="predicted"/>
<gene>
    <name evidence="2" type="ORF">ACAT0790_LOCUS62658</name>
</gene>
<reference evidence="2" key="1">
    <citation type="submission" date="2021-01" db="EMBL/GenBank/DDBJ databases">
        <authorList>
            <person name="Corre E."/>
            <person name="Pelletier E."/>
            <person name="Niang G."/>
            <person name="Scheremetjew M."/>
            <person name="Finn R."/>
            <person name="Kale V."/>
            <person name="Holt S."/>
            <person name="Cochrane G."/>
            <person name="Meng A."/>
            <person name="Brown T."/>
            <person name="Cohen L."/>
        </authorList>
    </citation>
    <scope>NUCLEOTIDE SEQUENCE</scope>
    <source>
        <strain evidence="2">OF101</strain>
    </source>
</reference>
<name>A0A7S1S691_ALECA</name>
<feature type="compositionally biased region" description="Low complexity" evidence="1">
    <location>
        <begin position="96"/>
        <end position="108"/>
    </location>
</feature>
<evidence type="ECO:0000313" key="2">
    <source>
        <dbReference type="EMBL" id="CAD9185884.1"/>
    </source>
</evidence>
<dbReference type="AlphaFoldDB" id="A0A7S1S691"/>
<feature type="compositionally biased region" description="Polar residues" evidence="1">
    <location>
        <begin position="127"/>
        <end position="146"/>
    </location>
</feature>
<feature type="region of interest" description="Disordered" evidence="1">
    <location>
        <begin position="96"/>
        <end position="146"/>
    </location>
</feature>
<feature type="region of interest" description="Disordered" evidence="1">
    <location>
        <begin position="1"/>
        <end position="28"/>
    </location>
</feature>
<sequence>MVALGGAGAEGQSAPAEGSLQAFLQDARPDWKPKDVKRAEEKLEKVGILTLDGLVGALLSKADQNLNARLKETGEKSFTSDTLMAFRRRAKEYLRAVARPSSRSPARSLKSVQSAPPSTPRRLAPSSAGSRATTPTKDSVSEEGNGTVLSLSDLTQVAKDDLLLRCEKRGIPTAGSMSRGMLALLLKADARRQHLQRLQAAAAAV</sequence>
<accession>A0A7S1S691</accession>